<gene>
    <name evidence="2" type="ORF">ACFO3J_00175</name>
</gene>
<dbReference type="InterPro" id="IPR012467">
    <property type="entry name" value="DUF1684"/>
</dbReference>
<accession>A0ABV8HD88</accession>
<evidence type="ECO:0000313" key="2">
    <source>
        <dbReference type="EMBL" id="MFC4029880.1"/>
    </source>
</evidence>
<dbReference type="RefSeq" id="WP_386424468.1">
    <property type="nucleotide sequence ID" value="NZ_JBHSBB010000001.1"/>
</dbReference>
<reference evidence="3" key="1">
    <citation type="journal article" date="2019" name="Int. J. Syst. Evol. Microbiol.">
        <title>The Global Catalogue of Microorganisms (GCM) 10K type strain sequencing project: providing services to taxonomists for standard genome sequencing and annotation.</title>
        <authorList>
            <consortium name="The Broad Institute Genomics Platform"/>
            <consortium name="The Broad Institute Genome Sequencing Center for Infectious Disease"/>
            <person name="Wu L."/>
            <person name="Ma J."/>
        </authorList>
    </citation>
    <scope>NUCLEOTIDE SEQUENCE [LARGE SCALE GENOMIC DNA]</scope>
    <source>
        <strain evidence="3">CGMCC 4.7237</strain>
    </source>
</reference>
<organism evidence="2 3">
    <name type="scientific">Streptomyces polygonati</name>
    <dbReference type="NCBI Taxonomy" id="1617087"/>
    <lineage>
        <taxon>Bacteria</taxon>
        <taxon>Bacillati</taxon>
        <taxon>Actinomycetota</taxon>
        <taxon>Actinomycetes</taxon>
        <taxon>Kitasatosporales</taxon>
        <taxon>Streptomycetaceae</taxon>
        <taxon>Streptomyces</taxon>
    </lineage>
</organism>
<name>A0ABV8HD88_9ACTN</name>
<evidence type="ECO:0000256" key="1">
    <source>
        <dbReference type="SAM" id="MobiDB-lite"/>
    </source>
</evidence>
<feature type="region of interest" description="Disordered" evidence="1">
    <location>
        <begin position="262"/>
        <end position="286"/>
    </location>
</feature>
<comment type="caution">
    <text evidence="2">The sequence shown here is derived from an EMBL/GenBank/DDBJ whole genome shotgun (WGS) entry which is preliminary data.</text>
</comment>
<sequence length="286" mass="30837">MTVQAEETDRAAFVQDWEQWRAQHEKALADPHGFLAITSLNWLDATPTRFPDAPGAWSSTADGVVVELSDDEELTLDGEVLRGRHDFGVIEERGSLFPSSGDAVIEVAKRGGYDIIRPRHPENALRLAYTGTPAYAPDPRWAVTGRYLPFDAPRPTTVGAAVEGLQHIYDAPGQVEFELDGATHRLTAFNGRNPGSLSVLLTDATSGVTTYAANRTLSIDAPDAEGKVLIDFNRAANLPCAYTDLATCPLPPAENRLPIAIEAGEKTPTAPKEANRSVPAEEAARP</sequence>
<dbReference type="PANTHER" id="PTHR41913:SF1">
    <property type="entry name" value="DUF1684 DOMAIN-CONTAINING PROTEIN"/>
    <property type="match status" value="1"/>
</dbReference>
<evidence type="ECO:0000313" key="3">
    <source>
        <dbReference type="Proteomes" id="UP001595765"/>
    </source>
</evidence>
<dbReference type="Pfam" id="PF07920">
    <property type="entry name" value="DUF1684"/>
    <property type="match status" value="1"/>
</dbReference>
<keyword evidence="3" id="KW-1185">Reference proteome</keyword>
<dbReference type="Proteomes" id="UP001595765">
    <property type="component" value="Unassembled WGS sequence"/>
</dbReference>
<dbReference type="EMBL" id="JBHSBB010000001">
    <property type="protein sequence ID" value="MFC4029880.1"/>
    <property type="molecule type" value="Genomic_DNA"/>
</dbReference>
<proteinExistence type="predicted"/>
<protein>
    <submittedName>
        <fullName evidence="2">DUF1684 domain-containing protein</fullName>
    </submittedName>
</protein>
<dbReference type="PANTHER" id="PTHR41913">
    <property type="entry name" value="DUF1684 DOMAIN-CONTAINING PROTEIN"/>
    <property type="match status" value="1"/>
</dbReference>